<dbReference type="EMBL" id="JACNJD010000284">
    <property type="protein sequence ID" value="MBC8178513.1"/>
    <property type="molecule type" value="Genomic_DNA"/>
</dbReference>
<dbReference type="InterPro" id="IPR038078">
    <property type="entry name" value="PhoU-like_sf"/>
</dbReference>
<dbReference type="InterPro" id="IPR002727">
    <property type="entry name" value="DUF47"/>
</dbReference>
<dbReference type="AlphaFoldDB" id="A0A8J6N1C3"/>
<dbReference type="PANTHER" id="PTHR36536">
    <property type="entry name" value="UPF0111 PROTEIN HI_1603"/>
    <property type="match status" value="1"/>
</dbReference>
<comment type="similarity">
    <text evidence="1">Belongs to the UPF0111 family.</text>
</comment>
<accession>A0A8J6N1C3</accession>
<evidence type="ECO:0000313" key="3">
    <source>
        <dbReference type="Proteomes" id="UP000650524"/>
    </source>
</evidence>
<dbReference type="PANTHER" id="PTHR36536:SF3">
    <property type="entry name" value="UPF0111 PROTEIN HI_1603"/>
    <property type="match status" value="1"/>
</dbReference>
<dbReference type="Gene3D" id="1.20.58.220">
    <property type="entry name" value="Phosphate transport system protein phou homolog 2, domain 2"/>
    <property type="match status" value="1"/>
</dbReference>
<name>A0A8J6N1C3_9DELT</name>
<reference evidence="2 3" key="1">
    <citation type="submission" date="2020-08" db="EMBL/GenBank/DDBJ databases">
        <title>Bridging the membrane lipid divide: bacteria of the FCB group superphylum have the potential to synthesize archaeal ether lipids.</title>
        <authorList>
            <person name="Villanueva L."/>
            <person name="Von Meijenfeldt F.A.B."/>
            <person name="Westbye A.B."/>
            <person name="Yadav S."/>
            <person name="Hopmans E.C."/>
            <person name="Dutilh B.E."/>
            <person name="Sinninghe Damste J.S."/>
        </authorList>
    </citation>
    <scope>NUCLEOTIDE SEQUENCE [LARGE SCALE GENOMIC DNA]</scope>
    <source>
        <strain evidence="2">NIOZ-UU27</strain>
    </source>
</reference>
<comment type="caution">
    <text evidence="2">The sequence shown here is derived from an EMBL/GenBank/DDBJ whole genome shotgun (WGS) entry which is preliminary data.</text>
</comment>
<dbReference type="InterPro" id="IPR018445">
    <property type="entry name" value="Put_Phosphate_transp_reg"/>
</dbReference>
<evidence type="ECO:0000313" key="2">
    <source>
        <dbReference type="EMBL" id="MBC8178513.1"/>
    </source>
</evidence>
<proteinExistence type="inferred from homology"/>
<dbReference type="Proteomes" id="UP000650524">
    <property type="component" value="Unassembled WGS sequence"/>
</dbReference>
<evidence type="ECO:0000256" key="1">
    <source>
        <dbReference type="ARBA" id="ARBA00008591"/>
    </source>
</evidence>
<dbReference type="Pfam" id="PF01865">
    <property type="entry name" value="PhoU_div"/>
    <property type="match status" value="1"/>
</dbReference>
<gene>
    <name evidence="2" type="ORF">H8E19_13995</name>
</gene>
<sequence length="216" mass="25388">MPKFFFKKQHQVEALIYDYLEYLQTSKKYFSEAINTCLETGVCTDFDFQIRLTHKFESKADDVREKIKELMYGKALLPESRGDIMGLLEDMDEVPRLFELVLHMIKTQKLVIPDFIATDIKELLEISFENCELMIKQVKTLFERAKGIRSLVSTIDFNESRCDHIERGIITKIFDSDLDPFQKLQLKEMVVNMGQISDQTDRISKRVNIISMKRRV</sequence>
<protein>
    <submittedName>
        <fullName evidence="2">DUF47 family protein</fullName>
    </submittedName>
</protein>
<organism evidence="2 3">
    <name type="scientific">Candidatus Desulfacyla euxinica</name>
    <dbReference type="NCBI Taxonomy" id="2841693"/>
    <lineage>
        <taxon>Bacteria</taxon>
        <taxon>Deltaproteobacteria</taxon>
        <taxon>Candidatus Desulfacyla</taxon>
    </lineage>
</organism>